<dbReference type="InterPro" id="IPR036397">
    <property type="entry name" value="RNaseH_sf"/>
</dbReference>
<dbReference type="Gramene" id="C.cajan_23621.t">
    <property type="protein sequence ID" value="C.cajan_23621.t.cds1"/>
    <property type="gene ID" value="C.cajan_23621"/>
</dbReference>
<dbReference type="PROSITE" id="PS50994">
    <property type="entry name" value="INTEGRASE"/>
    <property type="match status" value="1"/>
</dbReference>
<name>A0A151SFW6_CAJCA</name>
<dbReference type="InterPro" id="IPR001584">
    <property type="entry name" value="Integrase_cat-core"/>
</dbReference>
<evidence type="ECO:0000313" key="4">
    <source>
        <dbReference type="Proteomes" id="UP000075243"/>
    </source>
</evidence>
<gene>
    <name evidence="2" type="ORF">KK1_024305</name>
    <name evidence="3" type="ORF">KK1_024308</name>
</gene>
<proteinExistence type="predicted"/>
<dbReference type="EMBL" id="KQ483411">
    <property type="protein sequence ID" value="KYP53731.1"/>
    <property type="molecule type" value="Genomic_DNA"/>
</dbReference>
<reference evidence="3 4" key="1">
    <citation type="journal article" date="2012" name="Nat. Biotechnol.">
        <title>Draft genome sequence of pigeonpea (Cajanus cajan), an orphan legume crop of resource-poor farmers.</title>
        <authorList>
            <person name="Varshney R.K."/>
            <person name="Chen W."/>
            <person name="Li Y."/>
            <person name="Bharti A.K."/>
            <person name="Saxena R.K."/>
            <person name="Schlueter J.A."/>
            <person name="Donoghue M.T."/>
            <person name="Azam S."/>
            <person name="Fan G."/>
            <person name="Whaley A.M."/>
            <person name="Farmer A.D."/>
            <person name="Sheridan J."/>
            <person name="Iwata A."/>
            <person name="Tuteja R."/>
            <person name="Penmetsa R.V."/>
            <person name="Wu W."/>
            <person name="Upadhyaya H.D."/>
            <person name="Yang S.P."/>
            <person name="Shah T."/>
            <person name="Saxena K.B."/>
            <person name="Michael T."/>
            <person name="McCombie W.R."/>
            <person name="Yang B."/>
            <person name="Zhang G."/>
            <person name="Yang H."/>
            <person name="Wang J."/>
            <person name="Spillane C."/>
            <person name="Cook D.R."/>
            <person name="May G.D."/>
            <person name="Xu X."/>
            <person name="Jackson S.A."/>
        </authorList>
    </citation>
    <scope>NUCLEOTIDE SEQUENCE [LARGE SCALE GENOMIC DNA]</scope>
    <source>
        <strain evidence="4">cv. Asha</strain>
    </source>
</reference>
<keyword evidence="4" id="KW-1185">Reference proteome</keyword>
<dbReference type="EMBL" id="KQ483411">
    <property type="protein sequence ID" value="KYP53734.1"/>
    <property type="molecule type" value="Genomic_DNA"/>
</dbReference>
<dbReference type="SUPFAM" id="SSF53098">
    <property type="entry name" value="Ribonuclease H-like"/>
    <property type="match status" value="1"/>
</dbReference>
<protein>
    <submittedName>
        <fullName evidence="3">Retrotransposable element Tf2</fullName>
    </submittedName>
</protein>
<dbReference type="STRING" id="3821.A0A151SFW6"/>
<feature type="domain" description="Integrase catalytic" evidence="1">
    <location>
        <begin position="1"/>
        <end position="87"/>
    </location>
</feature>
<evidence type="ECO:0000259" key="1">
    <source>
        <dbReference type="PROSITE" id="PS50994"/>
    </source>
</evidence>
<sequence>MEEWKRWKEEITEDFICGLSRALGKDTVLVVVDRLSKYAHFLPLSHPFSAHEVAKIFIKEVVQLNGFFEAIVMDMDKLFLSQFWSEF</sequence>
<dbReference type="PANTHER" id="PTHR35046">
    <property type="entry name" value="ZINC KNUCKLE (CCHC-TYPE) FAMILY PROTEIN"/>
    <property type="match status" value="1"/>
</dbReference>
<dbReference type="InterPro" id="IPR012337">
    <property type="entry name" value="RNaseH-like_sf"/>
</dbReference>
<dbReference type="GO" id="GO:0015074">
    <property type="term" value="P:DNA integration"/>
    <property type="evidence" value="ECO:0007669"/>
    <property type="project" value="InterPro"/>
</dbReference>
<evidence type="ECO:0000313" key="2">
    <source>
        <dbReference type="EMBL" id="KYP53731.1"/>
    </source>
</evidence>
<evidence type="ECO:0000313" key="3">
    <source>
        <dbReference type="EMBL" id="KYP53734.1"/>
    </source>
</evidence>
<dbReference type="PANTHER" id="PTHR35046:SF26">
    <property type="entry name" value="RNA-DIRECTED DNA POLYMERASE"/>
    <property type="match status" value="1"/>
</dbReference>
<dbReference type="Gramene" id="C.cajan_23618.t">
    <property type="protein sequence ID" value="C.cajan_23618.t.cds1"/>
    <property type="gene ID" value="C.cajan_23618"/>
</dbReference>
<dbReference type="AlphaFoldDB" id="A0A151SFW6"/>
<organism evidence="3 4">
    <name type="scientific">Cajanus cajan</name>
    <name type="common">Pigeon pea</name>
    <name type="synonym">Cajanus indicus</name>
    <dbReference type="NCBI Taxonomy" id="3821"/>
    <lineage>
        <taxon>Eukaryota</taxon>
        <taxon>Viridiplantae</taxon>
        <taxon>Streptophyta</taxon>
        <taxon>Embryophyta</taxon>
        <taxon>Tracheophyta</taxon>
        <taxon>Spermatophyta</taxon>
        <taxon>Magnoliopsida</taxon>
        <taxon>eudicotyledons</taxon>
        <taxon>Gunneridae</taxon>
        <taxon>Pentapetalae</taxon>
        <taxon>rosids</taxon>
        <taxon>fabids</taxon>
        <taxon>Fabales</taxon>
        <taxon>Fabaceae</taxon>
        <taxon>Papilionoideae</taxon>
        <taxon>50 kb inversion clade</taxon>
        <taxon>NPAAA clade</taxon>
        <taxon>indigoferoid/millettioid clade</taxon>
        <taxon>Phaseoleae</taxon>
        <taxon>Cajanus</taxon>
    </lineage>
</organism>
<accession>A0A151SFW6</accession>
<dbReference type="Proteomes" id="UP000075243">
    <property type="component" value="Unassembled WGS sequence"/>
</dbReference>
<dbReference type="GO" id="GO:0003676">
    <property type="term" value="F:nucleic acid binding"/>
    <property type="evidence" value="ECO:0007669"/>
    <property type="project" value="InterPro"/>
</dbReference>
<dbReference type="Gene3D" id="3.30.420.10">
    <property type="entry name" value="Ribonuclease H-like superfamily/Ribonuclease H"/>
    <property type="match status" value="1"/>
</dbReference>